<name>A9P2D4_PICSI</name>
<feature type="compositionally biased region" description="Basic and acidic residues" evidence="1">
    <location>
        <begin position="130"/>
        <end position="150"/>
    </location>
</feature>
<dbReference type="Pfam" id="PF06708">
    <property type="entry name" value="DUF1195"/>
    <property type="match status" value="1"/>
</dbReference>
<evidence type="ECO:0000256" key="2">
    <source>
        <dbReference type="SAM" id="Phobius"/>
    </source>
</evidence>
<evidence type="ECO:0000256" key="1">
    <source>
        <dbReference type="SAM" id="MobiDB-lite"/>
    </source>
</evidence>
<organism evidence="3">
    <name type="scientific">Picea sitchensis</name>
    <name type="common">Sitka spruce</name>
    <name type="synonym">Pinus sitchensis</name>
    <dbReference type="NCBI Taxonomy" id="3332"/>
    <lineage>
        <taxon>Eukaryota</taxon>
        <taxon>Viridiplantae</taxon>
        <taxon>Streptophyta</taxon>
        <taxon>Embryophyta</taxon>
        <taxon>Tracheophyta</taxon>
        <taxon>Spermatophyta</taxon>
        <taxon>Pinopsida</taxon>
        <taxon>Pinidae</taxon>
        <taxon>Conifers I</taxon>
        <taxon>Pinales</taxon>
        <taxon>Pinaceae</taxon>
        <taxon>Picea</taxon>
    </lineage>
</organism>
<keyword evidence="2" id="KW-0812">Transmembrane</keyword>
<protein>
    <submittedName>
        <fullName evidence="3">Uncharacterized protein</fullName>
    </submittedName>
</protein>
<evidence type="ECO:0000313" key="3">
    <source>
        <dbReference type="EMBL" id="ABK27045.1"/>
    </source>
</evidence>
<keyword evidence="2" id="KW-0472">Membrane</keyword>
<feature type="transmembrane region" description="Helical" evidence="2">
    <location>
        <begin position="20"/>
        <end position="37"/>
    </location>
</feature>
<feature type="region of interest" description="Disordered" evidence="1">
    <location>
        <begin position="130"/>
        <end position="162"/>
    </location>
</feature>
<dbReference type="EMBL" id="EF087812">
    <property type="protein sequence ID" value="ABK27045.1"/>
    <property type="molecule type" value="mRNA"/>
</dbReference>
<dbReference type="PANTHER" id="PTHR34358:SF2">
    <property type="entry name" value="OS03G0411600 PROTEIN"/>
    <property type="match status" value="1"/>
</dbReference>
<accession>A9P2D4</accession>
<sequence length="162" mass="18625">MKEGEVTKEKENFLLGKGRYKFWALAIIILLAFWSMLSGSASLKWSAGNLMLFSDELDKRLQDDFDVLEIEAREKVVRHMWDIYIHNPRLKLSSFWQEAFQAAYEELESEAPGVRDHAFSEIAKMSLRLVEKDPIPPKMKAESGKQDSGKQKSQTASVDKNK</sequence>
<proteinExistence type="evidence at transcript level"/>
<dbReference type="AlphaFoldDB" id="A9P2D4"/>
<dbReference type="PANTHER" id="PTHR34358">
    <property type="entry name" value="OS03G0411600 PROTEIN"/>
    <property type="match status" value="1"/>
</dbReference>
<feature type="compositionally biased region" description="Polar residues" evidence="1">
    <location>
        <begin position="151"/>
        <end position="162"/>
    </location>
</feature>
<reference evidence="3" key="1">
    <citation type="journal article" date="2008" name="BMC Genomics">
        <title>A conifer genomics resource of 200,000 spruce (Picea spp.) ESTs and 6,464 high-quality, sequence-finished full-length cDNAs for Sitka spruce (Picea sitchensis).</title>
        <authorList>
            <person name="Ralph S.G."/>
            <person name="Chun H.J."/>
            <person name="Kolosova N."/>
            <person name="Cooper D."/>
            <person name="Oddy C."/>
            <person name="Ritland C.E."/>
            <person name="Kirkpatrick R."/>
            <person name="Moore R."/>
            <person name="Barber S."/>
            <person name="Holt R.A."/>
            <person name="Jones S.J."/>
            <person name="Marra M.A."/>
            <person name="Douglas C.J."/>
            <person name="Ritland K."/>
            <person name="Bohlmann J."/>
        </authorList>
    </citation>
    <scope>NUCLEOTIDE SEQUENCE</scope>
    <source>
        <tissue evidence="3">Bark</tissue>
    </source>
</reference>
<dbReference type="InterPro" id="IPR010608">
    <property type="entry name" value="DUF1195"/>
</dbReference>
<keyword evidence="2" id="KW-1133">Transmembrane helix</keyword>